<dbReference type="Proteomes" id="UP000597989">
    <property type="component" value="Unassembled WGS sequence"/>
</dbReference>
<name>A0A917JJ27_9PSEU</name>
<sequence length="49" mass="5463">MRRAGDGVKPLTLKELAELLRSGAVEEGPLADFAVDYREASQIFRKKDD</sequence>
<gene>
    <name evidence="1" type="ORF">GCM10011581_03670</name>
</gene>
<evidence type="ECO:0000313" key="1">
    <source>
        <dbReference type="EMBL" id="GGI69929.1"/>
    </source>
</evidence>
<protein>
    <submittedName>
        <fullName evidence="1">Uncharacterized protein</fullName>
    </submittedName>
</protein>
<organism evidence="1 2">
    <name type="scientific">Saccharopolyspora thermophila</name>
    <dbReference type="NCBI Taxonomy" id="89367"/>
    <lineage>
        <taxon>Bacteria</taxon>
        <taxon>Bacillati</taxon>
        <taxon>Actinomycetota</taxon>
        <taxon>Actinomycetes</taxon>
        <taxon>Pseudonocardiales</taxon>
        <taxon>Pseudonocardiaceae</taxon>
        <taxon>Saccharopolyspora</taxon>
    </lineage>
</organism>
<evidence type="ECO:0000313" key="2">
    <source>
        <dbReference type="Proteomes" id="UP000597989"/>
    </source>
</evidence>
<proteinExistence type="predicted"/>
<comment type="caution">
    <text evidence="1">The sequence shown here is derived from an EMBL/GenBank/DDBJ whole genome shotgun (WGS) entry which is preliminary data.</text>
</comment>
<dbReference type="AlphaFoldDB" id="A0A917JJ27"/>
<reference evidence="1 2" key="1">
    <citation type="journal article" date="2014" name="Int. J. Syst. Evol. Microbiol.">
        <title>Complete genome sequence of Corynebacterium casei LMG S-19264T (=DSM 44701T), isolated from a smear-ripened cheese.</title>
        <authorList>
            <consortium name="US DOE Joint Genome Institute (JGI-PGF)"/>
            <person name="Walter F."/>
            <person name="Albersmeier A."/>
            <person name="Kalinowski J."/>
            <person name="Ruckert C."/>
        </authorList>
    </citation>
    <scope>NUCLEOTIDE SEQUENCE [LARGE SCALE GENOMIC DNA]</scope>
    <source>
        <strain evidence="1 2">CGMCC 4.7206</strain>
    </source>
</reference>
<dbReference type="EMBL" id="BMMT01000001">
    <property type="protein sequence ID" value="GGI69929.1"/>
    <property type="molecule type" value="Genomic_DNA"/>
</dbReference>
<accession>A0A917JJ27</accession>